<comment type="subcellular location">
    <subcellularLocation>
        <location evidence="1">Cytoplasm</location>
    </subcellularLocation>
</comment>
<dbReference type="FunFam" id="3.40.525.10:FF:000001">
    <property type="entry name" value="BCL2/adenovirus E1B protein-interacting protein 2"/>
    <property type="match status" value="1"/>
</dbReference>
<evidence type="ECO:0000313" key="6">
    <source>
        <dbReference type="Proteomes" id="UP001619887"/>
    </source>
</evidence>
<feature type="compositionally biased region" description="Low complexity" evidence="3">
    <location>
        <begin position="48"/>
        <end position="57"/>
    </location>
</feature>
<dbReference type="Pfam" id="PF12496">
    <property type="entry name" value="BNIP2"/>
    <property type="match status" value="1"/>
</dbReference>
<sequence>METPSDSESLCFPVYELDLEDDLRRLGVATRRRAEFRSGPRSRFEFDSGSSSAAVGGQQEDVVDPQGTRWRCFSTGGPESRVNMSVLQPYLRVLSHGGYYGDGMNDIIVFASCYLPKNSLVNYQQVMDHLFRYVVGTLDLMVRENYLMVYLCAGGQRDKLPGISWLRECYTTINHRLRKNLKGFYVVHPTWYIKALATIIKPFISSKFSRKLQFVESLQELSLLVPVDQVQIPAAVSQYDEKL</sequence>
<proteinExistence type="predicted"/>
<dbReference type="Pfam" id="PF13716">
    <property type="entry name" value="CRAL_TRIO_2"/>
    <property type="match status" value="1"/>
</dbReference>
<dbReference type="Gene3D" id="3.40.525.10">
    <property type="entry name" value="CRAL-TRIO lipid binding domain"/>
    <property type="match status" value="1"/>
</dbReference>
<dbReference type="Proteomes" id="UP001619887">
    <property type="component" value="Unassembled WGS sequence"/>
</dbReference>
<protein>
    <recommendedName>
        <fullName evidence="4">CRAL-TRIO domain-containing protein</fullName>
    </recommendedName>
</protein>
<organism evidence="5 6">
    <name type="scientific">Pagothenia borchgrevinki</name>
    <name type="common">Bald rockcod</name>
    <name type="synonym">Trematomus borchgrevinki</name>
    <dbReference type="NCBI Taxonomy" id="8213"/>
    <lineage>
        <taxon>Eukaryota</taxon>
        <taxon>Metazoa</taxon>
        <taxon>Chordata</taxon>
        <taxon>Craniata</taxon>
        <taxon>Vertebrata</taxon>
        <taxon>Euteleostomi</taxon>
        <taxon>Actinopterygii</taxon>
        <taxon>Neopterygii</taxon>
        <taxon>Teleostei</taxon>
        <taxon>Neoteleostei</taxon>
        <taxon>Acanthomorphata</taxon>
        <taxon>Eupercaria</taxon>
        <taxon>Perciformes</taxon>
        <taxon>Notothenioidei</taxon>
        <taxon>Nototheniidae</taxon>
        <taxon>Pagothenia</taxon>
    </lineage>
</organism>
<feature type="region of interest" description="Disordered" evidence="3">
    <location>
        <begin position="41"/>
        <end position="60"/>
    </location>
</feature>
<dbReference type="PROSITE" id="PS50191">
    <property type="entry name" value="CRAL_TRIO"/>
    <property type="match status" value="1"/>
</dbReference>
<dbReference type="InterPro" id="IPR036865">
    <property type="entry name" value="CRAL-TRIO_dom_sf"/>
</dbReference>
<evidence type="ECO:0000256" key="1">
    <source>
        <dbReference type="ARBA" id="ARBA00004496"/>
    </source>
</evidence>
<dbReference type="InterPro" id="IPR022181">
    <property type="entry name" value="Bcl2-/adenovirus-E1B"/>
</dbReference>
<dbReference type="SMART" id="SM00516">
    <property type="entry name" value="SEC14"/>
    <property type="match status" value="1"/>
</dbReference>
<dbReference type="SUPFAM" id="SSF52087">
    <property type="entry name" value="CRAL/TRIO domain"/>
    <property type="match status" value="1"/>
</dbReference>
<gene>
    <name evidence="5" type="ORF">OYC64_003954</name>
</gene>
<dbReference type="AlphaFoldDB" id="A0ABD2FR26"/>
<accession>A0ABD2FR26</accession>
<keyword evidence="2" id="KW-0963">Cytoplasm</keyword>
<reference evidence="5 6" key="1">
    <citation type="journal article" date="2022" name="G3 (Bethesda)">
        <title>Evaluating Illumina-, Nanopore-, and PacBio-based genome assembly strategies with the bald notothen, Trematomus borchgrevinki.</title>
        <authorList>
            <person name="Rayamajhi N."/>
            <person name="Cheng C.C."/>
            <person name="Catchen J.M."/>
        </authorList>
    </citation>
    <scope>NUCLEOTIDE SEQUENCE [LARGE SCALE GENOMIC DNA]</scope>
    <source>
        <strain evidence="5">AGRC-2024</strain>
    </source>
</reference>
<dbReference type="InterPro" id="IPR001251">
    <property type="entry name" value="CRAL-TRIO_dom"/>
</dbReference>
<dbReference type="PANTHER" id="PTHR12112:SF21">
    <property type="entry name" value="BCL-2_ADENOVIRUS E1B 19 KDA-INTERACTING PROTEIN 2-LIKE PROTEIN"/>
    <property type="match status" value="1"/>
</dbReference>
<comment type="caution">
    <text evidence="5">The sequence shown here is derived from an EMBL/GenBank/DDBJ whole genome shotgun (WGS) entry which is preliminary data.</text>
</comment>
<evidence type="ECO:0000313" key="5">
    <source>
        <dbReference type="EMBL" id="KAL3044217.1"/>
    </source>
</evidence>
<dbReference type="EMBL" id="JBIYXZ010002088">
    <property type="protein sequence ID" value="KAL3044217.1"/>
    <property type="molecule type" value="Genomic_DNA"/>
</dbReference>
<dbReference type="CDD" id="cd00170">
    <property type="entry name" value="SEC14"/>
    <property type="match status" value="1"/>
</dbReference>
<dbReference type="PANTHER" id="PTHR12112">
    <property type="entry name" value="BNIP - RELATED"/>
    <property type="match status" value="1"/>
</dbReference>
<dbReference type="GO" id="GO:0005737">
    <property type="term" value="C:cytoplasm"/>
    <property type="evidence" value="ECO:0007669"/>
    <property type="project" value="UniProtKB-SubCell"/>
</dbReference>
<reference evidence="5 6" key="2">
    <citation type="journal article" date="2024" name="G3 (Bethesda)">
        <title>The genome of the cryopelagic Antarctic bald notothen, Trematomus borchgrevinki.</title>
        <authorList>
            <person name="Rayamajhi N."/>
            <person name="Rivera-Colon A.G."/>
            <person name="Minhas B.F."/>
            <person name="Cheng C.C."/>
            <person name="Catchen J.M."/>
        </authorList>
    </citation>
    <scope>NUCLEOTIDE SEQUENCE [LARGE SCALE GENOMIC DNA]</scope>
    <source>
        <strain evidence="5">AGRC-2024</strain>
    </source>
</reference>
<evidence type="ECO:0000256" key="3">
    <source>
        <dbReference type="SAM" id="MobiDB-lite"/>
    </source>
</evidence>
<evidence type="ECO:0000256" key="2">
    <source>
        <dbReference type="ARBA" id="ARBA00022490"/>
    </source>
</evidence>
<feature type="domain" description="CRAL-TRIO" evidence="4">
    <location>
        <begin position="87"/>
        <end position="243"/>
    </location>
</feature>
<keyword evidence="6" id="KW-1185">Reference proteome</keyword>
<evidence type="ECO:0000259" key="4">
    <source>
        <dbReference type="PROSITE" id="PS50191"/>
    </source>
</evidence>
<name>A0ABD2FR26_PAGBO</name>